<gene>
    <name evidence="1" type="ORF">M9Y10_024741</name>
</gene>
<name>A0ABR2HDF4_9EUKA</name>
<sequence>MSNNKQQILFINRHQSFGMVRVDNGSFVTSEGKVYEFELVKENYHRYIPPKKQEFLQMLNEIAEKNEPSKTCDKNEIQKAYELAQQVDTKSELFLIRTGVCDYGSKILFALINDNLIALLQDGDIGGGVDFKEISQIKEIMKNDDFYTFQFLREFDMEKIKNDSSVYKYPCMRSD</sequence>
<protein>
    <submittedName>
        <fullName evidence="1">Uncharacterized protein</fullName>
    </submittedName>
</protein>
<comment type="caution">
    <text evidence="1">The sequence shown here is derived from an EMBL/GenBank/DDBJ whole genome shotgun (WGS) entry which is preliminary data.</text>
</comment>
<evidence type="ECO:0000313" key="2">
    <source>
        <dbReference type="Proteomes" id="UP001470230"/>
    </source>
</evidence>
<accession>A0ABR2HDF4</accession>
<proteinExistence type="predicted"/>
<dbReference type="Proteomes" id="UP001470230">
    <property type="component" value="Unassembled WGS sequence"/>
</dbReference>
<organism evidence="1 2">
    <name type="scientific">Tritrichomonas musculus</name>
    <dbReference type="NCBI Taxonomy" id="1915356"/>
    <lineage>
        <taxon>Eukaryota</taxon>
        <taxon>Metamonada</taxon>
        <taxon>Parabasalia</taxon>
        <taxon>Tritrichomonadida</taxon>
        <taxon>Tritrichomonadidae</taxon>
        <taxon>Tritrichomonas</taxon>
    </lineage>
</organism>
<keyword evidence="2" id="KW-1185">Reference proteome</keyword>
<reference evidence="1 2" key="1">
    <citation type="submission" date="2024-04" db="EMBL/GenBank/DDBJ databases">
        <title>Tritrichomonas musculus Genome.</title>
        <authorList>
            <person name="Alves-Ferreira E."/>
            <person name="Grigg M."/>
            <person name="Lorenzi H."/>
            <person name="Galac M."/>
        </authorList>
    </citation>
    <scope>NUCLEOTIDE SEQUENCE [LARGE SCALE GENOMIC DNA]</scope>
    <source>
        <strain evidence="1 2">EAF2021</strain>
    </source>
</reference>
<dbReference type="EMBL" id="JAPFFF010000034">
    <property type="protein sequence ID" value="KAK8843678.1"/>
    <property type="molecule type" value="Genomic_DNA"/>
</dbReference>
<evidence type="ECO:0000313" key="1">
    <source>
        <dbReference type="EMBL" id="KAK8843678.1"/>
    </source>
</evidence>